<evidence type="ECO:0000256" key="4">
    <source>
        <dbReference type="ARBA" id="ARBA00023136"/>
    </source>
</evidence>
<comment type="subcellular location">
    <subcellularLocation>
        <location evidence="1">Membrane</location>
        <topology evidence="1">Multi-pass membrane protein</topology>
    </subcellularLocation>
</comment>
<gene>
    <name evidence="7" type="ORF">HA50_27445</name>
</gene>
<dbReference type="STRING" id="55209.HA50_27445"/>
<feature type="transmembrane region" description="Helical" evidence="5">
    <location>
        <begin position="53"/>
        <end position="73"/>
    </location>
</feature>
<keyword evidence="4 5" id="KW-0472">Membrane</keyword>
<dbReference type="RefSeq" id="WP_084880101.1">
    <property type="nucleotide sequence ID" value="NZ_JAGGMY010000003.1"/>
</dbReference>
<protein>
    <recommendedName>
        <fullName evidence="6">NfeD-like C-terminal domain-containing protein</fullName>
    </recommendedName>
</protein>
<comment type="caution">
    <text evidence="7">The sequence shown here is derived from an EMBL/GenBank/DDBJ whole genome shotgun (WGS) entry which is preliminary data.</text>
</comment>
<dbReference type="InterPro" id="IPR002810">
    <property type="entry name" value="NfeD-like_C"/>
</dbReference>
<dbReference type="GO" id="GO:0005886">
    <property type="term" value="C:plasma membrane"/>
    <property type="evidence" value="ECO:0007669"/>
    <property type="project" value="TreeGrafter"/>
</dbReference>
<dbReference type="PANTHER" id="PTHR33507">
    <property type="entry name" value="INNER MEMBRANE PROTEIN YBBJ"/>
    <property type="match status" value="1"/>
</dbReference>
<keyword evidence="3 5" id="KW-1133">Transmembrane helix</keyword>
<evidence type="ECO:0000256" key="3">
    <source>
        <dbReference type="ARBA" id="ARBA00022989"/>
    </source>
</evidence>
<keyword evidence="8" id="KW-1185">Reference proteome</keyword>
<name>A0A1X1EMU3_PANCY</name>
<dbReference type="EMBL" id="MLJI01000002">
    <property type="protein sequence ID" value="ORM90265.1"/>
    <property type="molecule type" value="Genomic_DNA"/>
</dbReference>
<organism evidence="7 8">
    <name type="scientific">Pantoea cypripedii</name>
    <name type="common">Pectobacterium cypripedii</name>
    <name type="synonym">Erwinia cypripedii</name>
    <dbReference type="NCBI Taxonomy" id="55209"/>
    <lineage>
        <taxon>Bacteria</taxon>
        <taxon>Pseudomonadati</taxon>
        <taxon>Pseudomonadota</taxon>
        <taxon>Gammaproteobacteria</taxon>
        <taxon>Enterobacterales</taxon>
        <taxon>Erwiniaceae</taxon>
        <taxon>Pantoea</taxon>
    </lineage>
</organism>
<evidence type="ECO:0000313" key="7">
    <source>
        <dbReference type="EMBL" id="ORM90265.1"/>
    </source>
</evidence>
<dbReference type="Gene3D" id="2.40.50.140">
    <property type="entry name" value="Nucleic acid-binding proteins"/>
    <property type="match status" value="1"/>
</dbReference>
<feature type="transmembrane region" description="Helical" evidence="5">
    <location>
        <begin position="12"/>
        <end position="41"/>
    </location>
</feature>
<reference evidence="7 8" key="1">
    <citation type="journal article" date="2017" name="Antonie Van Leeuwenhoek">
        <title>Phylogenomic resolution of the bacterial genus Pantoea and its relationship with Erwinia and Tatumella.</title>
        <authorList>
            <person name="Palmer M."/>
            <person name="Steenkamp E.T."/>
            <person name="Coetzee M.P."/>
            <person name="Chan W.Y."/>
            <person name="van Zyl E."/>
            <person name="De Maayer P."/>
            <person name="Coutinho T.A."/>
            <person name="Blom J."/>
            <person name="Smits T.H."/>
            <person name="Duffy B."/>
            <person name="Venter S.N."/>
        </authorList>
    </citation>
    <scope>NUCLEOTIDE SEQUENCE [LARGE SCALE GENOMIC DNA]</scope>
    <source>
        <strain evidence="7 8">LMG 2657</strain>
    </source>
</reference>
<dbReference type="InterPro" id="IPR012340">
    <property type="entry name" value="NA-bd_OB-fold"/>
</dbReference>
<evidence type="ECO:0000256" key="5">
    <source>
        <dbReference type="SAM" id="Phobius"/>
    </source>
</evidence>
<dbReference type="AlphaFoldDB" id="A0A1X1EMU3"/>
<evidence type="ECO:0000256" key="2">
    <source>
        <dbReference type="ARBA" id="ARBA00022692"/>
    </source>
</evidence>
<dbReference type="Proteomes" id="UP000193749">
    <property type="component" value="Unassembled WGS sequence"/>
</dbReference>
<sequence length="149" mass="16128">MGWFSSLDPQIIWLVLAGLIFAAEMLTGTGWMLCLSLAALVTSGLTPVFPTELRWQLLLFSALTVLLASLRIIKKMVYRSAPPAVALNDRIALMKGMTLILDNGLINGTGQTRIGDSVWFVRADGDYPAGTKVQITGMEGVFLLVTAID</sequence>
<evidence type="ECO:0000256" key="1">
    <source>
        <dbReference type="ARBA" id="ARBA00004141"/>
    </source>
</evidence>
<keyword evidence="2 5" id="KW-0812">Transmembrane</keyword>
<proteinExistence type="predicted"/>
<dbReference type="OrthoDB" id="6402862at2"/>
<dbReference type="Pfam" id="PF01957">
    <property type="entry name" value="NfeD"/>
    <property type="match status" value="1"/>
</dbReference>
<dbReference type="PANTHER" id="PTHR33507:SF3">
    <property type="entry name" value="INNER MEMBRANE PROTEIN YBBJ"/>
    <property type="match status" value="1"/>
</dbReference>
<feature type="domain" description="NfeD-like C-terminal" evidence="6">
    <location>
        <begin position="96"/>
        <end position="145"/>
    </location>
</feature>
<evidence type="ECO:0000259" key="6">
    <source>
        <dbReference type="Pfam" id="PF01957"/>
    </source>
</evidence>
<accession>A0A1X1EMU3</accession>
<evidence type="ECO:0000313" key="8">
    <source>
        <dbReference type="Proteomes" id="UP000193749"/>
    </source>
</evidence>
<dbReference type="InterPro" id="IPR052165">
    <property type="entry name" value="Membrane_assoc_protease"/>
</dbReference>